<dbReference type="Proteomes" id="UP000885750">
    <property type="component" value="Unassembled WGS sequence"/>
</dbReference>
<protein>
    <submittedName>
        <fullName evidence="2">DUF4266 domain-containing protein</fullName>
    </submittedName>
</protein>
<reference evidence="2" key="1">
    <citation type="journal article" date="2020" name="mSystems">
        <title>Genome- and Community-Level Interaction Insights into Carbon Utilization and Element Cycling Functions of Hydrothermarchaeota in Hydrothermal Sediment.</title>
        <authorList>
            <person name="Zhou Z."/>
            <person name="Liu Y."/>
            <person name="Xu W."/>
            <person name="Pan J."/>
            <person name="Luo Z.H."/>
            <person name="Li M."/>
        </authorList>
    </citation>
    <scope>NUCLEOTIDE SEQUENCE [LARGE SCALE GENOMIC DNA]</scope>
    <source>
        <strain evidence="2">HyVt-493</strain>
    </source>
</reference>
<accession>A0A7V2WUZ0</accession>
<organism evidence="2">
    <name type="scientific">Leucothrix mucor</name>
    <dbReference type="NCBI Taxonomy" id="45248"/>
    <lineage>
        <taxon>Bacteria</taxon>
        <taxon>Pseudomonadati</taxon>
        <taxon>Pseudomonadota</taxon>
        <taxon>Gammaproteobacteria</taxon>
        <taxon>Thiotrichales</taxon>
        <taxon>Thiotrichaceae</taxon>
        <taxon>Leucothrix</taxon>
    </lineage>
</organism>
<feature type="domain" description="DUF4266" evidence="1">
    <location>
        <begin position="21"/>
        <end position="70"/>
    </location>
</feature>
<gene>
    <name evidence="2" type="ORF">ENJ51_07070</name>
</gene>
<dbReference type="InterPro" id="IPR025362">
    <property type="entry name" value="DUF4266"/>
</dbReference>
<evidence type="ECO:0000313" key="2">
    <source>
        <dbReference type="EMBL" id="HFC92558.1"/>
    </source>
</evidence>
<proteinExistence type="predicted"/>
<dbReference type="Pfam" id="PF14086">
    <property type="entry name" value="DUF4266"/>
    <property type="match status" value="1"/>
</dbReference>
<sequence>MPTYLIFLIIVTIAGCSSPDIKPWERGNLAKAAMTFGSDPLIDATEDHIYFSKEGTSGGRSFAGGGCGCN</sequence>
<evidence type="ECO:0000259" key="1">
    <source>
        <dbReference type="Pfam" id="PF14086"/>
    </source>
</evidence>
<dbReference type="EMBL" id="DRMS01000264">
    <property type="protein sequence ID" value="HFC92558.1"/>
    <property type="molecule type" value="Genomic_DNA"/>
</dbReference>
<name>A0A7V2WUZ0_LEUMU</name>
<dbReference type="AlphaFoldDB" id="A0A7V2WUZ0"/>
<comment type="caution">
    <text evidence="2">The sequence shown here is derived from an EMBL/GenBank/DDBJ whole genome shotgun (WGS) entry which is preliminary data.</text>
</comment>